<dbReference type="SMART" id="SM00267">
    <property type="entry name" value="GGDEF"/>
    <property type="match status" value="1"/>
</dbReference>
<dbReference type="SMART" id="SM00062">
    <property type="entry name" value="PBPb"/>
    <property type="match status" value="1"/>
</dbReference>
<dbReference type="Pfam" id="PF00497">
    <property type="entry name" value="SBP_bac_3"/>
    <property type="match status" value="1"/>
</dbReference>
<dbReference type="RefSeq" id="WP_299803931.1">
    <property type="nucleotide sequence ID" value="NZ_DLUI01000102.1"/>
</dbReference>
<evidence type="ECO:0000259" key="5">
    <source>
        <dbReference type="PROSITE" id="PS50887"/>
    </source>
</evidence>
<feature type="transmembrane region" description="Helical" evidence="3">
    <location>
        <begin position="562"/>
        <end position="581"/>
    </location>
</feature>
<keyword evidence="3" id="KW-0812">Transmembrane</keyword>
<dbReference type="NCBIfam" id="TIGR00254">
    <property type="entry name" value="GGDEF"/>
    <property type="match status" value="1"/>
</dbReference>
<evidence type="ECO:0000256" key="1">
    <source>
        <dbReference type="ARBA" id="ARBA00012528"/>
    </source>
</evidence>
<keyword evidence="3" id="KW-0472">Membrane</keyword>
<gene>
    <name evidence="6" type="ORF">CFH83_07170</name>
</gene>
<dbReference type="Pfam" id="PF00990">
    <property type="entry name" value="GGDEF"/>
    <property type="match status" value="1"/>
</dbReference>
<organism evidence="6 7">
    <name type="scientific">Sulfuricurvum kujiense</name>
    <dbReference type="NCBI Taxonomy" id="148813"/>
    <lineage>
        <taxon>Bacteria</taxon>
        <taxon>Pseudomonadati</taxon>
        <taxon>Campylobacterota</taxon>
        <taxon>Epsilonproteobacteria</taxon>
        <taxon>Campylobacterales</taxon>
        <taxon>Sulfurimonadaceae</taxon>
        <taxon>Sulfuricurvum</taxon>
    </lineage>
</organism>
<comment type="catalytic activity">
    <reaction evidence="2">
        <text>2 GTP = 3',3'-c-di-GMP + 2 diphosphate</text>
        <dbReference type="Rhea" id="RHEA:24898"/>
        <dbReference type="ChEBI" id="CHEBI:33019"/>
        <dbReference type="ChEBI" id="CHEBI:37565"/>
        <dbReference type="ChEBI" id="CHEBI:58805"/>
        <dbReference type="EC" id="2.7.7.65"/>
    </reaction>
</comment>
<dbReference type="InterPro" id="IPR050469">
    <property type="entry name" value="Diguanylate_Cyclase"/>
</dbReference>
<name>A0A2D3WHI2_9BACT</name>
<dbReference type="PROSITE" id="PS50887">
    <property type="entry name" value="GGDEF"/>
    <property type="match status" value="1"/>
</dbReference>
<evidence type="ECO:0000256" key="4">
    <source>
        <dbReference type="SAM" id="SignalP"/>
    </source>
</evidence>
<keyword evidence="3" id="KW-1133">Transmembrane helix</keyword>
<dbReference type="EC" id="2.7.7.65" evidence="1"/>
<dbReference type="AlphaFoldDB" id="A0A2D3WHI2"/>
<dbReference type="InterPro" id="IPR000160">
    <property type="entry name" value="GGDEF_dom"/>
</dbReference>
<accession>A0A2D3WHI2</accession>
<reference evidence="6 7" key="1">
    <citation type="journal article" date="2017" name="Front. Microbiol.">
        <title>Comparative Genomic Analysis of the Class Epsilonproteobacteria and Proposed Reclassification to Epsilonbacteraeota (phyl. nov.).</title>
        <authorList>
            <person name="Waite D.W."/>
            <person name="Vanwonterghem I."/>
            <person name="Rinke C."/>
            <person name="Parks D.H."/>
            <person name="Zhang Y."/>
            <person name="Takai K."/>
            <person name="Sievert S.M."/>
            <person name="Simon J."/>
            <person name="Campbell B.J."/>
            <person name="Hanson T.E."/>
            <person name="Woyke T."/>
            <person name="Klotz M.G."/>
            <person name="Hugenholtz P."/>
        </authorList>
    </citation>
    <scope>NUCLEOTIDE SEQUENCE [LARGE SCALE GENOMIC DNA]</scope>
    <source>
        <strain evidence="6">UBA12443</strain>
    </source>
</reference>
<protein>
    <recommendedName>
        <fullName evidence="1">diguanylate cyclase</fullName>
        <ecNumber evidence="1">2.7.7.65</ecNumber>
    </recommendedName>
</protein>
<dbReference type="InterPro" id="IPR029787">
    <property type="entry name" value="Nucleotide_cyclase"/>
</dbReference>
<dbReference type="EMBL" id="DLUI01000102">
    <property type="protein sequence ID" value="DAB38197.1"/>
    <property type="molecule type" value="Genomic_DNA"/>
</dbReference>
<feature type="domain" description="GGDEF" evidence="5">
    <location>
        <begin position="627"/>
        <end position="754"/>
    </location>
</feature>
<dbReference type="Gene3D" id="3.30.70.270">
    <property type="match status" value="1"/>
</dbReference>
<dbReference type="InterPro" id="IPR043128">
    <property type="entry name" value="Rev_trsase/Diguanyl_cyclase"/>
</dbReference>
<dbReference type="PANTHER" id="PTHR45138">
    <property type="entry name" value="REGULATORY COMPONENTS OF SENSORY TRANSDUCTION SYSTEM"/>
    <property type="match status" value="1"/>
</dbReference>
<dbReference type="Gene3D" id="3.40.190.10">
    <property type="entry name" value="Periplasmic binding protein-like II"/>
    <property type="match status" value="4"/>
</dbReference>
<dbReference type="CDD" id="cd01949">
    <property type="entry name" value="GGDEF"/>
    <property type="match status" value="1"/>
</dbReference>
<dbReference type="FunFam" id="3.30.70.270:FF:000001">
    <property type="entry name" value="Diguanylate cyclase domain protein"/>
    <property type="match status" value="1"/>
</dbReference>
<proteinExistence type="predicted"/>
<dbReference type="InterPro" id="IPR001638">
    <property type="entry name" value="Solute-binding_3/MltF_N"/>
</dbReference>
<sequence length="754" mass="85283">MKQYLFLLFFCFAALYAQQPIEKVSVQLQWADQFQFAGYYVAKEKGFYRDAGLEVTLQKFDPKKLSVDEVMAGRSTYGIGRSSLLNDRMAGKNVVALSAIFQSSPFVLLSQKSADIKTPQDLIGKRVMMTSDFQDTISVRAMLNSQGIRLDQIKVLEHSYNPIDIANGKTDVMACYISNEPFVLKEKGIETNAISPEAYGFDFYSDILFTSETEVRNNPKRVRAFVDATLKGWEYAFANIPETAQLIRKHYNGQNKSLNSLIYEGEVLKTLAYRGDQPLGSITVDKFRRISDIYKVMGIEQNEKRLDGLVYDDAARQSVMMSVDERSFLHMNTIRYTSTVTWAPFNFLSERNPPELEGIAVDFWKLIVERTGMQTSFIPSPTLSGILEAIKTKTADVTLGTSISKDKEPYAIFSKPYATFANVIVTGKTIDFIPGLKALDGKKIAIAQGHSVAESIAAKYPNITIVGVEDTREGLKLLSSGRVDAVIDILPVVAYLINADNQLNLKISGTTEFNFDVRMMIRNDYPELKTIIDKAIDSITVAERQRILNRYIAITYEDGVDYTWGYIVALIAFFIISIFIYRQFEMGKYHQQLLKMATTDPLTGLANRIRLDEKLLEYHQFYERIGRTFSVIILDLDYFKRVNDTYGHLAGDKTLVALAQLLRDNIRSIDTLGRWGGEEFMILCPETDLEGGKQLAEKIQLIIENYNFPHIHTLTCSFGISESREGDRIEDVVGRADSALYRAKEEGRNRICVA</sequence>
<dbReference type="SUPFAM" id="SSF55073">
    <property type="entry name" value="Nucleotide cyclase"/>
    <property type="match status" value="1"/>
</dbReference>
<dbReference type="InterPro" id="IPR015168">
    <property type="entry name" value="SsuA/THI5"/>
</dbReference>
<dbReference type="Pfam" id="PF09084">
    <property type="entry name" value="NMT1"/>
    <property type="match status" value="1"/>
</dbReference>
<dbReference type="SUPFAM" id="SSF53850">
    <property type="entry name" value="Periplasmic binding protein-like II"/>
    <property type="match status" value="2"/>
</dbReference>
<dbReference type="CDD" id="cd01007">
    <property type="entry name" value="PBP2_BvgS_HisK_like"/>
    <property type="match status" value="1"/>
</dbReference>
<evidence type="ECO:0000313" key="6">
    <source>
        <dbReference type="EMBL" id="DAB38197.1"/>
    </source>
</evidence>
<dbReference type="GO" id="GO:0052621">
    <property type="term" value="F:diguanylate cyclase activity"/>
    <property type="evidence" value="ECO:0007669"/>
    <property type="project" value="UniProtKB-EC"/>
</dbReference>
<comment type="caution">
    <text evidence="6">The sequence shown here is derived from an EMBL/GenBank/DDBJ whole genome shotgun (WGS) entry which is preliminary data.</text>
</comment>
<dbReference type="PANTHER" id="PTHR45138:SF9">
    <property type="entry name" value="DIGUANYLATE CYCLASE DGCM-RELATED"/>
    <property type="match status" value="1"/>
</dbReference>
<keyword evidence="4" id="KW-0732">Signal</keyword>
<feature type="signal peptide" evidence="4">
    <location>
        <begin position="1"/>
        <end position="17"/>
    </location>
</feature>
<evidence type="ECO:0000256" key="3">
    <source>
        <dbReference type="SAM" id="Phobius"/>
    </source>
</evidence>
<dbReference type="Proteomes" id="UP000228859">
    <property type="component" value="Unassembled WGS sequence"/>
</dbReference>
<evidence type="ECO:0000313" key="7">
    <source>
        <dbReference type="Proteomes" id="UP000228859"/>
    </source>
</evidence>
<feature type="chain" id="PRO_5013837546" description="diguanylate cyclase" evidence="4">
    <location>
        <begin position="18"/>
        <end position="754"/>
    </location>
</feature>
<evidence type="ECO:0000256" key="2">
    <source>
        <dbReference type="ARBA" id="ARBA00034247"/>
    </source>
</evidence>